<reference evidence="2 3" key="1">
    <citation type="journal article" date="2020" name="Int. J. Syst. Evol. Microbiol.">
        <title>Novel acetic acid bacteria from cider fermentations: Acetobacter conturbans sp. nov. and Acetobacter fallax sp. nov.</title>
        <authorList>
            <person name="Sombolestani A.S."/>
            <person name="Cleenwerck I."/>
            <person name="Cnockaert M."/>
            <person name="Borremans W."/>
            <person name="Wieme A.D."/>
            <person name="De Vuyst L."/>
            <person name="Vandamme P."/>
        </authorList>
    </citation>
    <scope>NUCLEOTIDE SEQUENCE [LARGE SCALE GENOMIC DNA]</scope>
    <source>
        <strain evidence="2 3">LMG 1627</strain>
    </source>
</reference>
<gene>
    <name evidence="2" type="ORF">GOB81_02645</name>
</gene>
<evidence type="ECO:0000313" key="3">
    <source>
        <dbReference type="Proteomes" id="UP000631653"/>
    </source>
</evidence>
<dbReference type="EMBL" id="WOSY01000002">
    <property type="protein sequence ID" value="NHN87530.1"/>
    <property type="molecule type" value="Genomic_DNA"/>
</dbReference>
<dbReference type="Gene3D" id="2.160.20.10">
    <property type="entry name" value="Single-stranded right-handed beta-helix, Pectin lyase-like"/>
    <property type="match status" value="1"/>
</dbReference>
<evidence type="ECO:0000256" key="1">
    <source>
        <dbReference type="SAM" id="SignalP"/>
    </source>
</evidence>
<sequence>MGYPYFMMYRLFLSALGLMATAHAAQAQDASSNIQAALDACHAGKGGCILDFHGERKILQKTIKVDPELSSIRNAVFECRMPSGTCLYISEEGYGHRNNPTTNRLENVTLFGNKTIDGITMNYDVPKDYVTDAAMTLSGVSIRGFNHGLVLANGVWGVDMFNVTIGEGNIGIYVPPGTKDAGERSTFVGGTIYNNAQFGLDEESSAEINFVGTSFDYNAQQMILNGPTDFTGHIENTQNGKPEIILNALPGVPAGSIYMSAGSTITVNGWNPQAPKQPCYVETKVSWSNIVLPATLYGFGGTEGGICGPGKVVTWDRQPPHF</sequence>
<name>A0ABX0JZT7_9PROT</name>
<dbReference type="SUPFAM" id="SSF51126">
    <property type="entry name" value="Pectin lyase-like"/>
    <property type="match status" value="1"/>
</dbReference>
<feature type="signal peptide" evidence="1">
    <location>
        <begin position="1"/>
        <end position="24"/>
    </location>
</feature>
<keyword evidence="1" id="KW-0732">Signal</keyword>
<comment type="caution">
    <text evidence="2">The sequence shown here is derived from an EMBL/GenBank/DDBJ whole genome shotgun (WGS) entry which is preliminary data.</text>
</comment>
<protein>
    <submittedName>
        <fullName evidence="2">Uncharacterized protein</fullName>
    </submittedName>
</protein>
<keyword evidence="3" id="KW-1185">Reference proteome</keyword>
<feature type="chain" id="PRO_5046796199" evidence="1">
    <location>
        <begin position="25"/>
        <end position="322"/>
    </location>
</feature>
<proteinExistence type="predicted"/>
<dbReference type="InterPro" id="IPR012334">
    <property type="entry name" value="Pectin_lyas_fold"/>
</dbReference>
<organism evidence="2 3">
    <name type="scientific">Acetobacter conturbans</name>
    <dbReference type="NCBI Taxonomy" id="1737472"/>
    <lineage>
        <taxon>Bacteria</taxon>
        <taxon>Pseudomonadati</taxon>
        <taxon>Pseudomonadota</taxon>
        <taxon>Alphaproteobacteria</taxon>
        <taxon>Acetobacterales</taxon>
        <taxon>Acetobacteraceae</taxon>
        <taxon>Acetobacter</taxon>
    </lineage>
</organism>
<accession>A0ABX0JZT7</accession>
<evidence type="ECO:0000313" key="2">
    <source>
        <dbReference type="EMBL" id="NHN87530.1"/>
    </source>
</evidence>
<dbReference type="Proteomes" id="UP000631653">
    <property type="component" value="Unassembled WGS sequence"/>
</dbReference>
<dbReference type="InterPro" id="IPR011050">
    <property type="entry name" value="Pectin_lyase_fold/virulence"/>
</dbReference>